<keyword evidence="2" id="KW-0812">Transmembrane</keyword>
<evidence type="ECO:0000256" key="2">
    <source>
        <dbReference type="SAM" id="Phobius"/>
    </source>
</evidence>
<protein>
    <submittedName>
        <fullName evidence="3">GlnS protein</fullName>
    </submittedName>
</protein>
<feature type="compositionally biased region" description="Acidic residues" evidence="1">
    <location>
        <begin position="124"/>
        <end position="135"/>
    </location>
</feature>
<evidence type="ECO:0000313" key="4">
    <source>
        <dbReference type="Proteomes" id="UP000604046"/>
    </source>
</evidence>
<feature type="compositionally biased region" description="Low complexity" evidence="1">
    <location>
        <begin position="139"/>
        <end position="149"/>
    </location>
</feature>
<dbReference type="Gene3D" id="1.25.40.10">
    <property type="entry name" value="Tetratricopeptide repeat domain"/>
    <property type="match status" value="1"/>
</dbReference>
<keyword evidence="2" id="KW-0472">Membrane</keyword>
<reference evidence="3" key="1">
    <citation type="submission" date="2021-02" db="EMBL/GenBank/DDBJ databases">
        <authorList>
            <person name="Dougan E. K."/>
            <person name="Rhodes N."/>
            <person name="Thang M."/>
            <person name="Chan C."/>
        </authorList>
    </citation>
    <scope>NUCLEOTIDE SEQUENCE</scope>
</reference>
<gene>
    <name evidence="3" type="primary">glnS</name>
    <name evidence="3" type="ORF">SNAT2548_LOCUS22662</name>
</gene>
<dbReference type="EMBL" id="CAJNDS010002295">
    <property type="protein sequence ID" value="CAE7416763.1"/>
    <property type="molecule type" value="Genomic_DNA"/>
</dbReference>
<feature type="region of interest" description="Disordered" evidence="1">
    <location>
        <begin position="80"/>
        <end position="153"/>
    </location>
</feature>
<keyword evidence="2" id="KW-1133">Transmembrane helix</keyword>
<dbReference type="AlphaFoldDB" id="A0A812R254"/>
<organism evidence="3 4">
    <name type="scientific">Symbiodinium natans</name>
    <dbReference type="NCBI Taxonomy" id="878477"/>
    <lineage>
        <taxon>Eukaryota</taxon>
        <taxon>Sar</taxon>
        <taxon>Alveolata</taxon>
        <taxon>Dinophyceae</taxon>
        <taxon>Suessiales</taxon>
        <taxon>Symbiodiniaceae</taxon>
        <taxon>Symbiodinium</taxon>
    </lineage>
</organism>
<accession>A0A812R254</accession>
<feature type="compositionally biased region" description="Basic and acidic residues" evidence="1">
    <location>
        <begin position="90"/>
        <end position="103"/>
    </location>
</feature>
<dbReference type="InterPro" id="IPR011990">
    <property type="entry name" value="TPR-like_helical_dom_sf"/>
</dbReference>
<keyword evidence="4" id="KW-1185">Reference proteome</keyword>
<dbReference type="SUPFAM" id="SSF48452">
    <property type="entry name" value="TPR-like"/>
    <property type="match status" value="1"/>
</dbReference>
<dbReference type="OrthoDB" id="416697at2759"/>
<comment type="caution">
    <text evidence="3">The sequence shown here is derived from an EMBL/GenBank/DDBJ whole genome shotgun (WGS) entry which is preliminary data.</text>
</comment>
<name>A0A812R254_9DINO</name>
<dbReference type="Proteomes" id="UP000604046">
    <property type="component" value="Unassembled WGS sequence"/>
</dbReference>
<proteinExistence type="predicted"/>
<feature type="transmembrane region" description="Helical" evidence="2">
    <location>
        <begin position="441"/>
        <end position="462"/>
    </location>
</feature>
<sequence>MATAFAVPRPSLLDLKALPAQASCRKSSCQCSHELPTEHARRIGVAATALYVLQRRTKVARQARSREEAISAAVNIARDTTRRGRGRMSMQERKRLRAMEVQRKIQVLKGRRPVSRKTGAEASSEPDDEAGEEEGSGGSSSSSAPSEVGEGQEEWAFKREYKTSSVEQSLFEVSDDARAIAETELFGQGGVATSQQLLDAGREFMFAKDFEKAADLLELVSERISKEQLNRKLDYKKAQAIDDEATEMLATVYSDSGRLTLAFNTYDVLRTRVADREARERAEVGWIQTAVRIAESLQKEQRFDQCLELLLTVRELAQSRVAGTKLKEEIEMTIAICLHKQGKKEEALEILREVRRNSMSRERKAQAQFVMDVISVDDIPLERNEEFHKVWDDNFKLPKDTMQSLPTARKGSALNLNLSDQEREFRDWAGKYWEERLKSPAYYAMLTLWVTWPFAIPVVSLMRRSGLLEY</sequence>
<evidence type="ECO:0000313" key="3">
    <source>
        <dbReference type="EMBL" id="CAE7416763.1"/>
    </source>
</evidence>
<evidence type="ECO:0000256" key="1">
    <source>
        <dbReference type="SAM" id="MobiDB-lite"/>
    </source>
</evidence>